<gene>
    <name evidence="2" type="primary">Tf2-6_14</name>
    <name evidence="2" type="ORF">NGRA_2846</name>
</gene>
<comment type="caution">
    <text evidence="2">The sequence shown here is derived from an EMBL/GenBank/DDBJ whole genome shotgun (WGS) entry which is preliminary data.</text>
</comment>
<keyword evidence="3" id="KW-1185">Reference proteome</keyword>
<reference evidence="2 3" key="1">
    <citation type="journal article" date="2020" name="Genome Biol. Evol.">
        <title>Comparative genomics of strictly vertically transmitted, feminizing microsporidia endosymbionts of amphipod crustaceans.</title>
        <authorList>
            <person name="Cormier A."/>
            <person name="Chebbi M.A."/>
            <person name="Giraud I."/>
            <person name="Wattier R."/>
            <person name="Teixeira M."/>
            <person name="Gilbert C."/>
            <person name="Rigaud T."/>
            <person name="Cordaux R."/>
        </authorList>
    </citation>
    <scope>NUCLEOTIDE SEQUENCE [LARGE SCALE GENOMIC DNA]</scope>
    <source>
        <strain evidence="2 3">Ou3-Ou53</strain>
    </source>
</reference>
<dbReference type="InterPro" id="IPR043502">
    <property type="entry name" value="DNA/RNA_pol_sf"/>
</dbReference>
<sequence length="99" mass="11263">MEIIKSIISTIKEQILLHHSDITKPFVIETDASDIGLGGILLQENKIVGIFSYKLHGAEKNYTTTEKELLSIFKTLQHFRTMILGSKVTVKTDYKTFYS</sequence>
<dbReference type="Pfam" id="PF17919">
    <property type="entry name" value="RT_RNaseH_2"/>
    <property type="match status" value="1"/>
</dbReference>
<dbReference type="PANTHER" id="PTHR33064:SF37">
    <property type="entry name" value="RIBONUCLEASE H"/>
    <property type="match status" value="1"/>
</dbReference>
<evidence type="ECO:0000259" key="1">
    <source>
        <dbReference type="Pfam" id="PF17919"/>
    </source>
</evidence>
<name>A0A9P6KY87_9MICR</name>
<dbReference type="InterPro" id="IPR041577">
    <property type="entry name" value="RT_RNaseH_2"/>
</dbReference>
<dbReference type="SUPFAM" id="SSF56672">
    <property type="entry name" value="DNA/RNA polymerases"/>
    <property type="match status" value="1"/>
</dbReference>
<evidence type="ECO:0000313" key="3">
    <source>
        <dbReference type="Proteomes" id="UP000740883"/>
    </source>
</evidence>
<dbReference type="PANTHER" id="PTHR33064">
    <property type="entry name" value="POL PROTEIN"/>
    <property type="match status" value="1"/>
</dbReference>
<dbReference type="AlphaFoldDB" id="A0A9P6KY87"/>
<accession>A0A9P6KY87</accession>
<protein>
    <submittedName>
        <fullName evidence="2">Transposon Tf2-6 polyprotein</fullName>
    </submittedName>
</protein>
<organism evidence="2 3">
    <name type="scientific">Nosema granulosis</name>
    <dbReference type="NCBI Taxonomy" id="83296"/>
    <lineage>
        <taxon>Eukaryota</taxon>
        <taxon>Fungi</taxon>
        <taxon>Fungi incertae sedis</taxon>
        <taxon>Microsporidia</taxon>
        <taxon>Nosematidae</taxon>
        <taxon>Nosema</taxon>
    </lineage>
</organism>
<dbReference type="InterPro" id="IPR051320">
    <property type="entry name" value="Viral_Replic_Matur_Polypro"/>
</dbReference>
<dbReference type="EMBL" id="SBJO01000416">
    <property type="protein sequence ID" value="KAF9761110.1"/>
    <property type="molecule type" value="Genomic_DNA"/>
</dbReference>
<evidence type="ECO:0000313" key="2">
    <source>
        <dbReference type="EMBL" id="KAF9761110.1"/>
    </source>
</evidence>
<dbReference type="OrthoDB" id="2194722at2759"/>
<proteinExistence type="predicted"/>
<dbReference type="Gene3D" id="3.10.20.370">
    <property type="match status" value="1"/>
</dbReference>
<dbReference type="Proteomes" id="UP000740883">
    <property type="component" value="Unassembled WGS sequence"/>
</dbReference>
<feature type="domain" description="Reverse transcriptase/retrotransposon-derived protein RNase H-like" evidence="1">
    <location>
        <begin position="5"/>
        <end position="90"/>
    </location>
</feature>